<reference evidence="6" key="3">
    <citation type="submission" date="2020-03" db="EMBL/GenBank/DDBJ databases">
        <title>Intra-Species Differences in Population Size shape Life History and Genome Evolution.</title>
        <authorList>
            <person name="Willemsen D."/>
            <person name="Cui R."/>
            <person name="Valenzano D.R."/>
        </authorList>
    </citation>
    <scope>NUCLEOTIDE SEQUENCE</scope>
    <source>
        <strain evidence="6">GRZ</strain>
        <tissue evidence="6">Whole</tissue>
    </source>
</reference>
<dbReference type="GO" id="GO:0046599">
    <property type="term" value="P:regulation of centriole replication"/>
    <property type="evidence" value="ECO:0007669"/>
    <property type="project" value="TreeGrafter"/>
</dbReference>
<dbReference type="PANTHER" id="PTHR21553:SF36">
    <property type="entry name" value="ALMS1 CENTROSOME AND BASAL BODY-ASSOCIATED PROTEIN-RELATED"/>
    <property type="match status" value="1"/>
</dbReference>
<feature type="compositionally biased region" description="Polar residues" evidence="4">
    <location>
        <begin position="1295"/>
        <end position="1315"/>
    </location>
</feature>
<feature type="compositionally biased region" description="Low complexity" evidence="4">
    <location>
        <begin position="224"/>
        <end position="236"/>
    </location>
</feature>
<feature type="region of interest" description="Disordered" evidence="4">
    <location>
        <begin position="1"/>
        <end position="46"/>
    </location>
</feature>
<feature type="region of interest" description="Disordered" evidence="4">
    <location>
        <begin position="521"/>
        <end position="641"/>
    </location>
</feature>
<feature type="region of interest" description="Disordered" evidence="4">
    <location>
        <begin position="1791"/>
        <end position="1846"/>
    </location>
</feature>
<dbReference type="EMBL" id="JAAVVJ010000018">
    <property type="protein sequence ID" value="KAF7201174.1"/>
    <property type="molecule type" value="Genomic_DNA"/>
</dbReference>
<feature type="compositionally biased region" description="Low complexity" evidence="4">
    <location>
        <begin position="1746"/>
        <end position="1768"/>
    </location>
</feature>
<feature type="compositionally biased region" description="Low complexity" evidence="4">
    <location>
        <begin position="1682"/>
        <end position="1691"/>
    </location>
</feature>
<dbReference type="Proteomes" id="UP000822369">
    <property type="component" value="Chromosome 18"/>
</dbReference>
<feature type="compositionally biased region" description="Polar residues" evidence="4">
    <location>
        <begin position="561"/>
        <end position="574"/>
    </location>
</feature>
<dbReference type="OrthoDB" id="6163239at2759"/>
<dbReference type="GO" id="GO:0005814">
    <property type="term" value="C:centriole"/>
    <property type="evidence" value="ECO:0007669"/>
    <property type="project" value="TreeGrafter"/>
</dbReference>
<feature type="compositionally biased region" description="Polar residues" evidence="4">
    <location>
        <begin position="741"/>
        <end position="761"/>
    </location>
</feature>
<feature type="compositionally biased region" description="Polar residues" evidence="4">
    <location>
        <begin position="600"/>
        <end position="611"/>
    </location>
</feature>
<dbReference type="GO" id="GO:0008017">
    <property type="term" value="F:microtubule binding"/>
    <property type="evidence" value="ECO:0007669"/>
    <property type="project" value="TreeGrafter"/>
</dbReference>
<protein>
    <submittedName>
        <fullName evidence="7">Alstrom syndrome 1</fullName>
    </submittedName>
    <submittedName>
        <fullName evidence="6">Transcript variant X1</fullName>
    </submittedName>
</protein>
<feature type="compositionally biased region" description="Low complexity" evidence="4">
    <location>
        <begin position="479"/>
        <end position="488"/>
    </location>
</feature>
<dbReference type="GeneID" id="107391878"/>
<dbReference type="InterPro" id="IPR029299">
    <property type="entry name" value="ALMS_motif"/>
</dbReference>
<keyword evidence="2" id="KW-0963">Cytoplasm</keyword>
<evidence type="ECO:0000256" key="4">
    <source>
        <dbReference type="SAM" id="MobiDB-lite"/>
    </source>
</evidence>
<feature type="compositionally biased region" description="Polar residues" evidence="4">
    <location>
        <begin position="1223"/>
        <end position="1235"/>
    </location>
</feature>
<feature type="compositionally biased region" description="Low complexity" evidence="4">
    <location>
        <begin position="1104"/>
        <end position="1118"/>
    </location>
</feature>
<feature type="compositionally biased region" description="Polar residues" evidence="4">
    <location>
        <begin position="1013"/>
        <end position="1040"/>
    </location>
</feature>
<feature type="compositionally biased region" description="Polar residues" evidence="4">
    <location>
        <begin position="988"/>
        <end position="1003"/>
    </location>
</feature>
<gene>
    <name evidence="7" type="primary">ALMS1</name>
    <name evidence="6" type="ORF">G4P62_015127</name>
</gene>
<evidence type="ECO:0000313" key="6">
    <source>
        <dbReference type="EMBL" id="KAF7201174.1"/>
    </source>
</evidence>
<feature type="compositionally biased region" description="Polar residues" evidence="4">
    <location>
        <begin position="1273"/>
        <end position="1282"/>
    </location>
</feature>
<feature type="region of interest" description="Disordered" evidence="4">
    <location>
        <begin position="223"/>
        <end position="300"/>
    </location>
</feature>
<comment type="subcellular location">
    <subcellularLocation>
        <location evidence="1">Cytoplasm</location>
        <location evidence="1">Cytoskeleton</location>
        <location evidence="1">Microtubule organizing center</location>
        <location evidence="1">Centrosome</location>
    </subcellularLocation>
</comment>
<feature type="region of interest" description="Disordered" evidence="4">
    <location>
        <begin position="1102"/>
        <end position="1156"/>
    </location>
</feature>
<feature type="region of interest" description="Disordered" evidence="4">
    <location>
        <begin position="702"/>
        <end position="767"/>
    </location>
</feature>
<feature type="region of interest" description="Disordered" evidence="4">
    <location>
        <begin position="476"/>
        <end position="498"/>
    </location>
</feature>
<evidence type="ECO:0000259" key="5">
    <source>
        <dbReference type="Pfam" id="PF15309"/>
    </source>
</evidence>
<dbReference type="EMBL" id="HAEJ01000606">
    <property type="protein sequence ID" value="SBS41063.1"/>
    <property type="molecule type" value="Transcribed_RNA"/>
</dbReference>
<feature type="compositionally biased region" description="Polar residues" evidence="4">
    <location>
        <begin position="521"/>
        <end position="533"/>
    </location>
</feature>
<dbReference type="Pfam" id="PF15309">
    <property type="entry name" value="ALMS_motif"/>
    <property type="match status" value="1"/>
</dbReference>
<proteinExistence type="predicted"/>
<feature type="compositionally biased region" description="Polar residues" evidence="4">
    <location>
        <begin position="917"/>
        <end position="949"/>
    </location>
</feature>
<feature type="compositionally biased region" description="Basic and acidic residues" evidence="4">
    <location>
        <begin position="33"/>
        <end position="43"/>
    </location>
</feature>
<dbReference type="OMA" id="HPIHHST"/>
<feature type="compositionally biased region" description="Polar residues" evidence="4">
    <location>
        <begin position="721"/>
        <end position="733"/>
    </location>
</feature>
<evidence type="ECO:0000313" key="7">
    <source>
        <dbReference type="EMBL" id="SBS41063.1"/>
    </source>
</evidence>
<feature type="compositionally biased region" description="Polar residues" evidence="4">
    <location>
        <begin position="251"/>
        <end position="263"/>
    </location>
</feature>
<dbReference type="GO" id="GO:0005813">
    <property type="term" value="C:centrosome"/>
    <property type="evidence" value="ECO:0007669"/>
    <property type="project" value="UniProtKB-SubCell"/>
</dbReference>
<name>A0A1A8U1Q7_NOTFU</name>
<evidence type="ECO:0000256" key="1">
    <source>
        <dbReference type="ARBA" id="ARBA00004300"/>
    </source>
</evidence>
<dbReference type="KEGG" id="nfu:107391878"/>
<organism evidence="7">
    <name type="scientific">Nothobranchius furzeri</name>
    <name type="common">Turquoise killifish</name>
    <dbReference type="NCBI Taxonomy" id="105023"/>
    <lineage>
        <taxon>Eukaryota</taxon>
        <taxon>Metazoa</taxon>
        <taxon>Chordata</taxon>
        <taxon>Craniata</taxon>
        <taxon>Vertebrata</taxon>
        <taxon>Euteleostomi</taxon>
        <taxon>Actinopterygii</taxon>
        <taxon>Neopterygii</taxon>
        <taxon>Teleostei</taxon>
        <taxon>Neoteleostei</taxon>
        <taxon>Acanthomorphata</taxon>
        <taxon>Ovalentaria</taxon>
        <taxon>Atherinomorphae</taxon>
        <taxon>Cyprinodontiformes</taxon>
        <taxon>Nothobranchiidae</taxon>
        <taxon>Nothobranchius</taxon>
    </lineage>
</organism>
<feature type="region of interest" description="Disordered" evidence="4">
    <location>
        <begin position="1496"/>
        <end position="1539"/>
    </location>
</feature>
<feature type="compositionally biased region" description="Polar residues" evidence="4">
    <location>
        <begin position="960"/>
        <end position="970"/>
    </location>
</feature>
<evidence type="ECO:0000256" key="3">
    <source>
        <dbReference type="ARBA" id="ARBA00023212"/>
    </source>
</evidence>
<feature type="compositionally biased region" description="Polar residues" evidence="4">
    <location>
        <begin position="288"/>
        <end position="297"/>
    </location>
</feature>
<feature type="compositionally biased region" description="Low complexity" evidence="4">
    <location>
        <begin position="1665"/>
        <end position="1674"/>
    </location>
</feature>
<feature type="compositionally biased region" description="Polar residues" evidence="4">
    <location>
        <begin position="1050"/>
        <end position="1064"/>
    </location>
</feature>
<feature type="region of interest" description="Disordered" evidence="4">
    <location>
        <begin position="1726"/>
        <end position="1773"/>
    </location>
</feature>
<feature type="domain" description="ALMS motif" evidence="5">
    <location>
        <begin position="1922"/>
        <end position="2045"/>
    </location>
</feature>
<feature type="compositionally biased region" description="Basic residues" evidence="4">
    <location>
        <begin position="1828"/>
        <end position="1844"/>
    </location>
</feature>
<dbReference type="PANTHER" id="PTHR21553">
    <property type="entry name" value="ALMS1-RELATED"/>
    <property type="match status" value="1"/>
</dbReference>
<feature type="region of interest" description="Disordered" evidence="4">
    <location>
        <begin position="145"/>
        <end position="179"/>
    </location>
</feature>
<feature type="compositionally biased region" description="Polar residues" evidence="4">
    <location>
        <begin position="816"/>
        <end position="830"/>
    </location>
</feature>
<sequence length="2049" mass="222782">MAASPHLPADDDVSQSFEETSRCSEVWKQSGPKTDDWDRKQAQKESLQLQFQESHLSPSLSLLPVASGEELSFTEPSFFQQSDSEFAPLRAYPDISVASERLCVPLQDQTNHWSEPSLLSQHPLAQATILSEEGTNTLSEHILSPGIKNKEEKKARPHQKAATATGQGLWREGTGRQEGELETLTEVTDKNFRDVFQDDISFLNNDVPAQHLLDLLQKEVGMQSSSSSSISSASQSSEKRTGSLMDDSKRTQTSKAITDQSLATREHPPGEASLHQQQTRPSEVRNITMGSRSTQPDDSSELLHTELLAEAHRLGDLEAESKNKQKAEMQSCQFSASLLKEESERRPRGKAGLGSVQRMAPFLAATDWVRREQELLLSQSKTEIDGSYLGFLPQSQSTPGVFMAQMKTTLGQLSAIKSDKNATYQSVTPQPAVSKMDICFPDQLRQSKDGSVQTSAEVQSLPSLNFRQKVDAWRTKPTPVSGFSSPDPGGSGLTLNRTITPQAGTSLRLSATGAAQLNVPQNGSLALSGSSSPRRGEAVRGGPGDKISGGSAAPPIASPLGRSQSHSSLSTVITSVCKHQHPDVPPEEEQSHNRDHAPQSPGTSVHPSSLTGLGRFSDVSPDQVLTCSSSQDSCGGTKVGASVGTSSVVSLELDNYAPYWTSKSTPPPPSKPQELNIDERIPLYLYILGVDQSPSNILTPFAPRDPTREPEFSPTDLCTIKGSTGTPSKGTQASEDKSAAVAQSSSHPLSSCGTLVGNSPQKGEFSRSSLLSADSSISVPFSLDSLGPAVPVPQQVGVRTSLPSGVEAAQSEGRVSPSSQPPTQQAVSQLANMADVSLTTKAGVAEKKPDSPSQSSQGMTQDAEKSFVSLKESEIRRLLSQTENIVITGSAPHRLRSDEDIFSSTAGDLITRSSSDSMLISQKTKQTSLQPDNSSSQNLTVSSPATVTPNVAPDRAVSRPGTTLSVSISARRTEPEGCSAAPADKLHPQQQVTMPSPAASMQQLYPEVGETPTPAQNHSSSSVAHDNNQEAMSDGSSESSLAVRVAKLLQTESPDSVMSSTPSAADQEERRPKKRLQLCEPLELDIKDRRCIEDIKKELLRNPTESQESTDTESSSSSHRVHKENNHSAEMCSSDSDNHLEQPAALTQPQSPAHSHLEARVREIAAREGVTLPSVPSASITVSTHRHPPSPPLSPATPPLGLMELLTEPGSPTGAKLLAADPNQQEVGSAQTASREPSPVFGERSSVRQGDHRVTAQPASRNRKRWDTMGGQPETSLEPSQDMQRFSHLKALSHLTGSGHTGPSSVSSTARTGNVSHVHLSPSPKPPDHLSVSPVLSTHPDTVSGLPRQDFSFPREFASAVGLSRLPEQSNSRQPVGRDTPALYEQVSQEKSTLSFPPQLRAEVVPRTVSAEAAAPVLLPYKPRGSDELFYVPQTEADVSSADTTMESTHTGSDDAVPPHFSSQVLGKQDPGLDRGVSFRHPEGIYSKRLQMAGSEHTADGSLPAVSRAPTSSFQASATRSPSTIHQKVSLSRDQGTSPVQFLPYKQTDPGGVHPAYRETIPTFVPQKRHLEPQQSSRTMDQMWKWTMESSRPTRDREALLLEHLSHLLHHMEADDPGVQERRDPDPEEQLSRTQRRRATVRRDVGLQVEATLQPEQEAGHAPFSHSSSQSHRLSPVDREGTSSTVSSSVSTVDTTRLVRAFGAHRVQQLKSSSSLRKLYCSISRQRRGNLTNPPHDLTPSEPTRSEGSVAPDSGSSSSWFPSHHGPSTALTAKRTVKLANKSVQAGDLEIVKNGTRRHTRDVGTTFPSPGETRALGQISSSPSLAVRGRRRQKSPKPHKKIKPVPKGVSWFISAESLKSETKKENRPEGSTAGRLSTAWFEPYRTLRLWKEPLRQIYEDNQSCSGEPDPDPKTRTMSSGLTRVSLQEALEMRCPGFISRSRQRLRRLALRAEERKLHAVLSRDTNLVFNQRGGPVKLPKPAGTGLLLRAVPRREMIQRSKQMYENLPEVQRRREEERRRAEYQVYRLNARLYNKRITNRVLGRREAWH</sequence>
<feature type="compositionally biased region" description="Basic and acidic residues" evidence="4">
    <location>
        <begin position="1245"/>
        <end position="1254"/>
    </location>
</feature>
<feature type="region of interest" description="Disordered" evidence="4">
    <location>
        <begin position="1223"/>
        <end position="1282"/>
    </location>
</feature>
<dbReference type="GO" id="GO:0005829">
    <property type="term" value="C:cytosol"/>
    <property type="evidence" value="ECO:0007669"/>
    <property type="project" value="TreeGrafter"/>
</dbReference>
<feature type="region of interest" description="Disordered" evidence="4">
    <location>
        <begin position="1294"/>
        <end position="1350"/>
    </location>
</feature>
<reference evidence="7" key="1">
    <citation type="submission" date="2016-05" db="EMBL/GenBank/DDBJ databases">
        <authorList>
            <person name="Lavstsen T."/>
            <person name="Jespersen J.S."/>
        </authorList>
    </citation>
    <scope>NUCLEOTIDE SEQUENCE</scope>
    <source>
        <tissue evidence="7">Brain</tissue>
    </source>
</reference>
<feature type="compositionally biased region" description="Polar residues" evidence="4">
    <location>
        <begin position="851"/>
        <end position="860"/>
    </location>
</feature>
<feature type="region of interest" description="Disordered" evidence="4">
    <location>
        <begin position="805"/>
        <end position="830"/>
    </location>
</feature>
<evidence type="ECO:0000256" key="2">
    <source>
        <dbReference type="ARBA" id="ARBA00022490"/>
    </source>
</evidence>
<feature type="compositionally biased region" description="Polar residues" evidence="4">
    <location>
        <begin position="623"/>
        <end position="634"/>
    </location>
</feature>
<feature type="compositionally biased region" description="Basic and acidic residues" evidence="4">
    <location>
        <begin position="1614"/>
        <end position="1625"/>
    </location>
</feature>
<reference evidence="7" key="2">
    <citation type="submission" date="2016-06" db="EMBL/GenBank/DDBJ databases">
        <title>The genome of a short-lived fish provides insights into sex chromosome evolution and the genetic control of aging.</title>
        <authorList>
            <person name="Reichwald K."/>
            <person name="Felder M."/>
            <person name="Petzold A."/>
            <person name="Koch P."/>
            <person name="Groth M."/>
            <person name="Platzer M."/>
        </authorList>
    </citation>
    <scope>NUCLEOTIDE SEQUENCE</scope>
    <source>
        <tissue evidence="7">Brain</tissue>
    </source>
</reference>
<feature type="region of interest" description="Disordered" evidence="4">
    <location>
        <begin position="1614"/>
        <end position="1691"/>
    </location>
</feature>
<feature type="region of interest" description="Disordered" evidence="4">
    <location>
        <begin position="917"/>
        <end position="1073"/>
    </location>
</feature>
<feature type="compositionally biased region" description="Polar residues" evidence="4">
    <location>
        <begin position="1509"/>
        <end position="1539"/>
    </location>
</feature>
<dbReference type="CTD" id="7840"/>
<feature type="compositionally biased region" description="Basic and acidic residues" evidence="4">
    <location>
        <begin position="580"/>
        <end position="597"/>
    </location>
</feature>
<feature type="region of interest" description="Disordered" evidence="4">
    <location>
        <begin position="1179"/>
        <end position="1198"/>
    </location>
</feature>
<accession>A0A1A8U1Q7</accession>
<feature type="compositionally biased region" description="Pro residues" evidence="4">
    <location>
        <begin position="1189"/>
        <end position="1198"/>
    </location>
</feature>
<dbReference type="RefSeq" id="XP_015824845.3">
    <property type="nucleotide sequence ID" value="XM_015969359.3"/>
</dbReference>
<feature type="compositionally biased region" description="Basic and acidic residues" evidence="4">
    <location>
        <begin position="237"/>
        <end position="250"/>
    </location>
</feature>
<feature type="region of interest" description="Disordered" evidence="4">
    <location>
        <begin position="842"/>
        <end position="868"/>
    </location>
</feature>
<keyword evidence="3" id="KW-0206">Cytoskeleton</keyword>